<dbReference type="PANTHER" id="PTHR36842">
    <property type="entry name" value="PROTEIN TOLB HOMOLOG"/>
    <property type="match status" value="1"/>
</dbReference>
<dbReference type="PROSITE" id="PS51755">
    <property type="entry name" value="OMPR_PHOB"/>
    <property type="match status" value="1"/>
</dbReference>
<evidence type="ECO:0000256" key="1">
    <source>
        <dbReference type="ARBA" id="ARBA00009820"/>
    </source>
</evidence>
<dbReference type="EMBL" id="AUXZ01000130">
    <property type="protein sequence ID" value="KZN45394.1"/>
    <property type="molecule type" value="Genomic_DNA"/>
</dbReference>
<comment type="caution">
    <text evidence="6">The sequence shown here is derived from an EMBL/GenBank/DDBJ whole genome shotgun (WGS) entry which is preliminary data.</text>
</comment>
<dbReference type="AlphaFoldDB" id="A0A167AHN6"/>
<sequence length="698" mass="79473">MSPTQRFYIQEHLIDLSRSEISYAEQSTKVEPKILQVLLLLAQNAPEVVSHQQIMDEVWKGSEVVPNALQRCIARLRKVLGDDARSPHIIATHPKIGYRLMVDVQWLPENKPKFAAMQSSLSLKQALYFGLPCVLIIMLGLLTGWHTQPEPLKVNSLKQLTYTDAFESEVTYSPNGQYIVFNRHTHSCQSHIWAKNLQTGIEKQLSVEPGFYRDTRFTPDGRNILYTKQRHCDQSKTTQHEPLQANCWQINMLNFATALNTPQVATVPYQCQANSITRPVALPNHQYAFLSRQGNTQTLIKFNALAQHTGTLFNLVGHSVYTYDYDPIHAQYAVLSFNQENQHILSILNKRGELLQQSEIDTSNQQLQVSQFSIRFSDHGNALLAVSHGKLYHLTLDGKVTAYQTALNDIVSAQSHPLTSKIIAIKGNKDTDIALIPFSGDLDVKTERVMNQSVQPYPSFARSKSREKYARFQPNGELIAFISARSGQDQIWLWDGVQEKQLTHFSQHSKIEQFSWSPDGQNLAVIHQTQLNMVNLNGETHIIEAPAPLVEVLNWHPQSGVFVTASHPSAHTLWQLDLDKQIFTAHSVDDVQSVWLSDHALYISDFDGQVFKRMLNSESTEYQRMPTLNGHSLVLYKQHFYSYDIKSGYLTQYDLNGEFIKKLKPLKPFAWKISDIKGNYVLLDQLIELNQDVVELSL</sequence>
<evidence type="ECO:0000256" key="2">
    <source>
        <dbReference type="ARBA" id="ARBA00023125"/>
    </source>
</evidence>
<gene>
    <name evidence="6" type="ORF">N476_05090</name>
</gene>
<dbReference type="InterPro" id="IPR011659">
    <property type="entry name" value="WD40"/>
</dbReference>
<dbReference type="PATRIC" id="fig|1365251.3.peg.4986"/>
<dbReference type="OrthoDB" id="5693682at2"/>
<evidence type="ECO:0000313" key="7">
    <source>
        <dbReference type="Proteomes" id="UP000076503"/>
    </source>
</evidence>
<dbReference type="Pfam" id="PF07676">
    <property type="entry name" value="PD40"/>
    <property type="match status" value="1"/>
</dbReference>
<proteinExistence type="inferred from homology"/>
<dbReference type="GO" id="GO:0000160">
    <property type="term" value="P:phosphorelay signal transduction system"/>
    <property type="evidence" value="ECO:0007669"/>
    <property type="project" value="InterPro"/>
</dbReference>
<dbReference type="Gene3D" id="2.120.10.30">
    <property type="entry name" value="TolB, C-terminal domain"/>
    <property type="match status" value="2"/>
</dbReference>
<reference evidence="6 7" key="1">
    <citation type="submission" date="2013-07" db="EMBL/GenBank/DDBJ databases">
        <title>Comparative Genomic and Metabolomic Analysis of Twelve Strains of Pseudoalteromonas luteoviolacea.</title>
        <authorList>
            <person name="Vynne N.G."/>
            <person name="Mansson M."/>
            <person name="Gram L."/>
        </authorList>
    </citation>
    <scope>NUCLEOTIDE SEQUENCE [LARGE SCALE GENOMIC DNA]</scope>
    <source>
        <strain evidence="6 7">H33</strain>
    </source>
</reference>
<dbReference type="InterPro" id="IPR036388">
    <property type="entry name" value="WH-like_DNA-bd_sf"/>
</dbReference>
<dbReference type="GO" id="GO:0006355">
    <property type="term" value="P:regulation of DNA-templated transcription"/>
    <property type="evidence" value="ECO:0007669"/>
    <property type="project" value="InterPro"/>
</dbReference>
<keyword evidence="2 3" id="KW-0238">DNA-binding</keyword>
<feature type="transmembrane region" description="Helical" evidence="4">
    <location>
        <begin position="126"/>
        <end position="145"/>
    </location>
</feature>
<dbReference type="SMART" id="SM00862">
    <property type="entry name" value="Trans_reg_C"/>
    <property type="match status" value="1"/>
</dbReference>
<evidence type="ECO:0000256" key="4">
    <source>
        <dbReference type="SAM" id="Phobius"/>
    </source>
</evidence>
<keyword evidence="4" id="KW-0472">Membrane</keyword>
<name>A0A167AHN6_9GAMM</name>
<dbReference type="InterPro" id="IPR001867">
    <property type="entry name" value="OmpR/PhoB-type_DNA-bd"/>
</dbReference>
<dbReference type="SUPFAM" id="SSF82171">
    <property type="entry name" value="DPP6 N-terminal domain-like"/>
    <property type="match status" value="1"/>
</dbReference>
<protein>
    <recommendedName>
        <fullName evidence="5">OmpR/PhoB-type domain-containing protein</fullName>
    </recommendedName>
</protein>
<dbReference type="Pfam" id="PF00486">
    <property type="entry name" value="Trans_reg_C"/>
    <property type="match status" value="1"/>
</dbReference>
<evidence type="ECO:0000259" key="5">
    <source>
        <dbReference type="PROSITE" id="PS51755"/>
    </source>
</evidence>
<dbReference type="Gene3D" id="1.10.10.10">
    <property type="entry name" value="Winged helix-like DNA-binding domain superfamily/Winged helix DNA-binding domain"/>
    <property type="match status" value="1"/>
</dbReference>
<feature type="DNA-binding region" description="OmpR/PhoB-type" evidence="3">
    <location>
        <begin position="4"/>
        <end position="102"/>
    </location>
</feature>
<comment type="similarity">
    <text evidence="1">Belongs to the TolB family.</text>
</comment>
<dbReference type="InterPro" id="IPR016032">
    <property type="entry name" value="Sig_transdc_resp-reg_C-effctor"/>
</dbReference>
<dbReference type="InterPro" id="IPR011042">
    <property type="entry name" value="6-blade_b-propeller_TolB-like"/>
</dbReference>
<feature type="domain" description="OmpR/PhoB-type" evidence="5">
    <location>
        <begin position="4"/>
        <end position="102"/>
    </location>
</feature>
<keyword evidence="4" id="KW-1133">Transmembrane helix</keyword>
<dbReference type="RefSeq" id="WP_063364099.1">
    <property type="nucleotide sequence ID" value="NZ_AUXZ01000130.1"/>
</dbReference>
<evidence type="ECO:0000313" key="6">
    <source>
        <dbReference type="EMBL" id="KZN45394.1"/>
    </source>
</evidence>
<organism evidence="6 7">
    <name type="scientific">Pseudoalteromonas luteoviolacea H33</name>
    <dbReference type="NCBI Taxonomy" id="1365251"/>
    <lineage>
        <taxon>Bacteria</taxon>
        <taxon>Pseudomonadati</taxon>
        <taxon>Pseudomonadota</taxon>
        <taxon>Gammaproteobacteria</taxon>
        <taxon>Alteromonadales</taxon>
        <taxon>Pseudoalteromonadaceae</taxon>
        <taxon>Pseudoalteromonas</taxon>
    </lineage>
</organism>
<dbReference type="Proteomes" id="UP000076503">
    <property type="component" value="Unassembled WGS sequence"/>
</dbReference>
<keyword evidence="4" id="KW-0812">Transmembrane</keyword>
<dbReference type="GO" id="GO:0003677">
    <property type="term" value="F:DNA binding"/>
    <property type="evidence" value="ECO:0007669"/>
    <property type="project" value="UniProtKB-UniRule"/>
</dbReference>
<accession>A0A167AHN6</accession>
<evidence type="ECO:0000256" key="3">
    <source>
        <dbReference type="PROSITE-ProRule" id="PRU01091"/>
    </source>
</evidence>
<dbReference type="SUPFAM" id="SSF46894">
    <property type="entry name" value="C-terminal effector domain of the bipartite response regulators"/>
    <property type="match status" value="1"/>
</dbReference>
<dbReference type="CDD" id="cd00383">
    <property type="entry name" value="trans_reg_C"/>
    <property type="match status" value="1"/>
</dbReference>